<evidence type="ECO:0000256" key="1">
    <source>
        <dbReference type="SAM" id="MobiDB-lite"/>
    </source>
</evidence>
<name>A0A2I0A6M0_9ASPA</name>
<feature type="region of interest" description="Disordered" evidence="1">
    <location>
        <begin position="55"/>
        <end position="91"/>
    </location>
</feature>
<accession>A0A2I0A6M0</accession>
<protein>
    <submittedName>
        <fullName evidence="2">Uncharacterized protein</fullName>
    </submittedName>
</protein>
<keyword evidence="3" id="KW-1185">Reference proteome</keyword>
<proteinExistence type="predicted"/>
<dbReference type="EMBL" id="KZ452014">
    <property type="protein sequence ID" value="PKA51189.1"/>
    <property type="molecule type" value="Genomic_DNA"/>
</dbReference>
<dbReference type="Proteomes" id="UP000236161">
    <property type="component" value="Unassembled WGS sequence"/>
</dbReference>
<organism evidence="2 3">
    <name type="scientific">Apostasia shenzhenica</name>
    <dbReference type="NCBI Taxonomy" id="1088818"/>
    <lineage>
        <taxon>Eukaryota</taxon>
        <taxon>Viridiplantae</taxon>
        <taxon>Streptophyta</taxon>
        <taxon>Embryophyta</taxon>
        <taxon>Tracheophyta</taxon>
        <taxon>Spermatophyta</taxon>
        <taxon>Magnoliopsida</taxon>
        <taxon>Liliopsida</taxon>
        <taxon>Asparagales</taxon>
        <taxon>Orchidaceae</taxon>
        <taxon>Apostasioideae</taxon>
        <taxon>Apostasia</taxon>
    </lineage>
</organism>
<reference evidence="2 3" key="1">
    <citation type="journal article" date="2017" name="Nature">
        <title>The Apostasia genome and the evolution of orchids.</title>
        <authorList>
            <person name="Zhang G.Q."/>
            <person name="Liu K.W."/>
            <person name="Li Z."/>
            <person name="Lohaus R."/>
            <person name="Hsiao Y.Y."/>
            <person name="Niu S.C."/>
            <person name="Wang J.Y."/>
            <person name="Lin Y.C."/>
            <person name="Xu Q."/>
            <person name="Chen L.J."/>
            <person name="Yoshida K."/>
            <person name="Fujiwara S."/>
            <person name="Wang Z.W."/>
            <person name="Zhang Y.Q."/>
            <person name="Mitsuda N."/>
            <person name="Wang M."/>
            <person name="Liu G.H."/>
            <person name="Pecoraro L."/>
            <person name="Huang H.X."/>
            <person name="Xiao X.J."/>
            <person name="Lin M."/>
            <person name="Wu X.Y."/>
            <person name="Wu W.L."/>
            <person name="Chen Y.Y."/>
            <person name="Chang S.B."/>
            <person name="Sakamoto S."/>
            <person name="Ohme-Takagi M."/>
            <person name="Yagi M."/>
            <person name="Zeng S.J."/>
            <person name="Shen C.Y."/>
            <person name="Yeh C.M."/>
            <person name="Luo Y.B."/>
            <person name="Tsai W.C."/>
            <person name="Van de Peer Y."/>
            <person name="Liu Z.J."/>
        </authorList>
    </citation>
    <scope>NUCLEOTIDE SEQUENCE [LARGE SCALE GENOMIC DNA]</scope>
    <source>
        <strain evidence="3">cv. Shenzhen</strain>
        <tissue evidence="2">Stem</tissue>
    </source>
</reference>
<sequence length="91" mass="10012">MCSFSKKRKITMKAVLRAFSLLSSLLFLHFFLSISTASSPLEKIQTRRLLLPPASGSANLEGLGQPDVEKESKLRVSLRSLPPSKPSPTQN</sequence>
<evidence type="ECO:0000313" key="3">
    <source>
        <dbReference type="Proteomes" id="UP000236161"/>
    </source>
</evidence>
<evidence type="ECO:0000313" key="2">
    <source>
        <dbReference type="EMBL" id="PKA51189.1"/>
    </source>
</evidence>
<gene>
    <name evidence="2" type="ORF">AXF42_Ash010629</name>
</gene>
<dbReference type="AlphaFoldDB" id="A0A2I0A6M0"/>